<organism evidence="2 3">
    <name type="scientific">Kutzneria kofuensis</name>
    <dbReference type="NCBI Taxonomy" id="103725"/>
    <lineage>
        <taxon>Bacteria</taxon>
        <taxon>Bacillati</taxon>
        <taxon>Actinomycetota</taxon>
        <taxon>Actinomycetes</taxon>
        <taxon>Pseudonocardiales</taxon>
        <taxon>Pseudonocardiaceae</taxon>
        <taxon>Kutzneria</taxon>
    </lineage>
</organism>
<gene>
    <name evidence="2" type="ORF">BJ998_001932</name>
</gene>
<dbReference type="Proteomes" id="UP000585638">
    <property type="component" value="Unassembled WGS sequence"/>
</dbReference>
<keyword evidence="2" id="KW-0456">Lyase</keyword>
<reference evidence="2 3" key="1">
    <citation type="submission" date="2020-08" db="EMBL/GenBank/DDBJ databases">
        <title>Sequencing the genomes of 1000 actinobacteria strains.</title>
        <authorList>
            <person name="Klenk H.-P."/>
        </authorList>
    </citation>
    <scope>NUCLEOTIDE SEQUENCE [LARGE SCALE GENOMIC DNA]</scope>
    <source>
        <strain evidence="2 3">DSM 43851</strain>
    </source>
</reference>
<keyword evidence="3" id="KW-1185">Reference proteome</keyword>
<dbReference type="GO" id="GO:0016829">
    <property type="term" value="F:lyase activity"/>
    <property type="evidence" value="ECO:0007669"/>
    <property type="project" value="UniProtKB-KW"/>
</dbReference>
<name>A0A7W9NG27_9PSEU</name>
<feature type="signal peptide" evidence="1">
    <location>
        <begin position="1"/>
        <end position="28"/>
    </location>
</feature>
<keyword evidence="1" id="KW-0732">Signal</keyword>
<sequence length="207" mass="20102">MIKTSSRLLAGAALAIVPLLGLAGVASADTQSVNYSCQGKAAGQTTNTSLSQNVDSTAPATVAPGGSLSITLAPQVNTVPTSAGAFTVKSVKNLTLAVPIPANATLVSFSLSGGSGIGTASAAQVGNNIVTSVTGPIAGGAQFQLPALTLNLTAGDSGAITTTLAGTSYTDAGLKFTTTVSVFGFPVDAPTACYPNPAPTLTSTTIG</sequence>
<dbReference type="EC" id="4.2.1.-" evidence="2"/>
<evidence type="ECO:0000313" key="3">
    <source>
        <dbReference type="Proteomes" id="UP000585638"/>
    </source>
</evidence>
<comment type="caution">
    <text evidence="2">The sequence shown here is derived from an EMBL/GenBank/DDBJ whole genome shotgun (WGS) entry which is preliminary data.</text>
</comment>
<dbReference type="EMBL" id="JACHIR010000001">
    <property type="protein sequence ID" value="MBB5890736.1"/>
    <property type="molecule type" value="Genomic_DNA"/>
</dbReference>
<dbReference type="AlphaFoldDB" id="A0A7W9NG27"/>
<protein>
    <submittedName>
        <fullName evidence="2">Dehydratase</fullName>
        <ecNumber evidence="2">4.2.1.-</ecNumber>
    </submittedName>
</protein>
<feature type="chain" id="PRO_5031548605" evidence="1">
    <location>
        <begin position="29"/>
        <end position="207"/>
    </location>
</feature>
<dbReference type="RefSeq" id="WP_312890014.1">
    <property type="nucleotide sequence ID" value="NZ_BAAAWY010000046.1"/>
</dbReference>
<evidence type="ECO:0000256" key="1">
    <source>
        <dbReference type="SAM" id="SignalP"/>
    </source>
</evidence>
<evidence type="ECO:0000313" key="2">
    <source>
        <dbReference type="EMBL" id="MBB5890736.1"/>
    </source>
</evidence>
<accession>A0A7W9NG27</accession>
<proteinExistence type="predicted"/>